<sequence>MENQQQTLRAEIYFLLSTLYRKCPDQELLDFLSDIETEDAPSDMQRAWQGLIEAAQNAKLDALEDEYQDLFIGIGRGEVVPFASWHRTGSLMEKPLADIRHDLERLGFQREEGVKEPEDHIAALCEVMALISSEDEKRQQAFFNHHIAAWFEKLVEQIKQAEHANFYRAVAQFTTTYLSLEQVRFSENTYSNKNKRKIDVKNVTEYDQSQQ</sequence>
<gene>
    <name evidence="2" type="ORF">NP165_06380</name>
</gene>
<dbReference type="SUPFAM" id="SSF89155">
    <property type="entry name" value="TorD-like"/>
    <property type="match status" value="1"/>
</dbReference>
<name>A0ABY5LIB1_9VIBR</name>
<evidence type="ECO:0000256" key="1">
    <source>
        <dbReference type="ARBA" id="ARBA00023186"/>
    </source>
</evidence>
<keyword evidence="3" id="KW-1185">Reference proteome</keyword>
<accession>A0ABY5LIB1</accession>
<dbReference type="EMBL" id="CP102096">
    <property type="protein sequence ID" value="UUM31754.1"/>
    <property type="molecule type" value="Genomic_DNA"/>
</dbReference>
<keyword evidence="1" id="KW-0143">Chaperone</keyword>
<dbReference type="Gene3D" id="1.10.3480.10">
    <property type="entry name" value="TorD-like"/>
    <property type="match status" value="1"/>
</dbReference>
<dbReference type="PANTHER" id="PTHR34227:SF1">
    <property type="entry name" value="DIMETHYL SULFOXIDE REDUCTASE CHAPERONE-RELATED"/>
    <property type="match status" value="1"/>
</dbReference>
<dbReference type="InterPro" id="IPR020945">
    <property type="entry name" value="DMSO/NO3_reduct_chaperone"/>
</dbReference>
<dbReference type="Pfam" id="PF02613">
    <property type="entry name" value="Nitrate_red_del"/>
    <property type="match status" value="1"/>
</dbReference>
<proteinExistence type="predicted"/>
<evidence type="ECO:0000313" key="3">
    <source>
        <dbReference type="Proteomes" id="UP001058602"/>
    </source>
</evidence>
<dbReference type="Proteomes" id="UP001058602">
    <property type="component" value="Chromosome 1"/>
</dbReference>
<reference evidence="2" key="1">
    <citation type="submission" date="2022-07" db="EMBL/GenBank/DDBJ databases">
        <title>Complete genome of Vibrio japonicus strain JCM 31412T and phylogenomic assessment of the Nereis clade of the genus Vibrio.</title>
        <authorList>
            <person name="Shlafstein M.D."/>
            <person name="Emsley S.A."/>
            <person name="Ushijima B."/>
            <person name="Videau P."/>
            <person name="Saw J.H."/>
        </authorList>
    </citation>
    <scope>NUCLEOTIDE SEQUENCE</scope>
    <source>
        <strain evidence="2">JCM 31412</strain>
    </source>
</reference>
<evidence type="ECO:0000313" key="2">
    <source>
        <dbReference type="EMBL" id="UUM31754.1"/>
    </source>
</evidence>
<dbReference type="RefSeq" id="WP_257085480.1">
    <property type="nucleotide sequence ID" value="NZ_CP102096.1"/>
</dbReference>
<protein>
    <submittedName>
        <fullName evidence="2">Molecular chaperone</fullName>
    </submittedName>
</protein>
<organism evidence="2 3">
    <name type="scientific">Vibrio japonicus</name>
    <dbReference type="NCBI Taxonomy" id="1824638"/>
    <lineage>
        <taxon>Bacteria</taxon>
        <taxon>Pseudomonadati</taxon>
        <taxon>Pseudomonadota</taxon>
        <taxon>Gammaproteobacteria</taxon>
        <taxon>Vibrionales</taxon>
        <taxon>Vibrionaceae</taxon>
        <taxon>Vibrio</taxon>
    </lineage>
</organism>
<dbReference type="InterPro" id="IPR050289">
    <property type="entry name" value="TorD/DmsD_chaperones"/>
</dbReference>
<dbReference type="PANTHER" id="PTHR34227">
    <property type="entry name" value="CHAPERONE PROTEIN YCDY"/>
    <property type="match status" value="1"/>
</dbReference>
<dbReference type="InterPro" id="IPR036411">
    <property type="entry name" value="TorD-like_sf"/>
</dbReference>